<accession>A0A5B2UU79</accession>
<dbReference type="RefSeq" id="WP_146552239.1">
    <property type="nucleotide sequence ID" value="NZ_BMNU01000007.1"/>
</dbReference>
<dbReference type="OrthoDB" id="7014511at2"/>
<feature type="signal peptide" evidence="1">
    <location>
        <begin position="1"/>
        <end position="20"/>
    </location>
</feature>
<sequence>MKLMKFLGLFTIVLMTGGCSNTSFNPSSFKVYEPGTQFGNRYGSSTWLETPCRKRGCDNNKLFFNPAQPESTMENTHHGF</sequence>
<name>A0A5B2UU79_9PSED</name>
<keyword evidence="1" id="KW-0732">Signal</keyword>
<dbReference type="Proteomes" id="UP000325296">
    <property type="component" value="Unassembled WGS sequence"/>
</dbReference>
<dbReference type="AlphaFoldDB" id="A0A5B2UU79"/>
<dbReference type="Proteomes" id="UP000199620">
    <property type="component" value="Chromosome I"/>
</dbReference>
<evidence type="ECO:0008006" key="6">
    <source>
        <dbReference type="Google" id="ProtNLM"/>
    </source>
</evidence>
<proteinExistence type="predicted"/>
<evidence type="ECO:0000313" key="4">
    <source>
        <dbReference type="Proteomes" id="UP000199620"/>
    </source>
</evidence>
<gene>
    <name evidence="2" type="ORF">F1720_11740</name>
    <name evidence="3" type="ORF">SAMN04490181_2400</name>
</gene>
<evidence type="ECO:0000313" key="2">
    <source>
        <dbReference type="EMBL" id="KAA2230653.1"/>
    </source>
</evidence>
<protein>
    <recommendedName>
        <fullName evidence="6">Lipoprotein</fullName>
    </recommendedName>
</protein>
<dbReference type="PROSITE" id="PS51257">
    <property type="entry name" value="PROKAR_LIPOPROTEIN"/>
    <property type="match status" value="1"/>
</dbReference>
<organism evidence="2 5">
    <name type="scientific">Pseudomonas brenneri</name>
    <dbReference type="NCBI Taxonomy" id="129817"/>
    <lineage>
        <taxon>Bacteria</taxon>
        <taxon>Pseudomonadati</taxon>
        <taxon>Pseudomonadota</taxon>
        <taxon>Gammaproteobacteria</taxon>
        <taxon>Pseudomonadales</taxon>
        <taxon>Pseudomonadaceae</taxon>
        <taxon>Pseudomonas</taxon>
    </lineage>
</organism>
<feature type="chain" id="PRO_5022775609" description="Lipoprotein" evidence="1">
    <location>
        <begin position="21"/>
        <end position="80"/>
    </location>
</feature>
<evidence type="ECO:0000256" key="1">
    <source>
        <dbReference type="SAM" id="SignalP"/>
    </source>
</evidence>
<reference evidence="3 4" key="1">
    <citation type="submission" date="2016-10" db="EMBL/GenBank/DDBJ databases">
        <authorList>
            <person name="Varghese N."/>
            <person name="Submissions S."/>
        </authorList>
    </citation>
    <scope>NUCLEOTIDE SEQUENCE [LARGE SCALE GENOMIC DNA]</scope>
    <source>
        <strain evidence="3 4">BS2771</strain>
    </source>
</reference>
<evidence type="ECO:0000313" key="5">
    <source>
        <dbReference type="Proteomes" id="UP000325296"/>
    </source>
</evidence>
<dbReference type="EMBL" id="VUOL01000005">
    <property type="protein sequence ID" value="KAA2230653.1"/>
    <property type="molecule type" value="Genomic_DNA"/>
</dbReference>
<keyword evidence="4" id="KW-1185">Reference proteome</keyword>
<evidence type="ECO:0000313" key="3">
    <source>
        <dbReference type="EMBL" id="SDU97344.1"/>
    </source>
</evidence>
<dbReference type="EMBL" id="LT629800">
    <property type="protein sequence ID" value="SDU97344.1"/>
    <property type="molecule type" value="Genomic_DNA"/>
</dbReference>
<reference evidence="2 5" key="2">
    <citation type="submission" date="2019-09" db="EMBL/GenBank/DDBJ databases">
        <title>Draft genome sequence of Pseudomonas brenneri CCUG 51514(T).</title>
        <authorList>
            <person name="Tunovic T."/>
            <person name="Pineiro-Iglesias B."/>
            <person name="Unosson C."/>
            <person name="Inganas E."/>
            <person name="Ohlen M."/>
            <person name="Cardew S."/>
            <person name="Jensie-Markopoulos S."/>
            <person name="Salva-Serra F."/>
            <person name="Jaen-Luchoro D."/>
            <person name="Svensson-Stadler L."/>
            <person name="Chun J."/>
            <person name="Moore E."/>
        </authorList>
    </citation>
    <scope>NUCLEOTIDE SEQUENCE [LARGE SCALE GENOMIC DNA]</scope>
    <source>
        <strain evidence="2 5">CCUG 51514</strain>
    </source>
</reference>